<protein>
    <submittedName>
        <fullName evidence="3">Uncharacterized protein</fullName>
    </submittedName>
</protein>
<feature type="region of interest" description="Disordered" evidence="1">
    <location>
        <begin position="145"/>
        <end position="172"/>
    </location>
</feature>
<dbReference type="EMBL" id="LATX01001930">
    <property type="protein sequence ID" value="KTB36071.1"/>
    <property type="molecule type" value="Genomic_DNA"/>
</dbReference>
<gene>
    <name evidence="3" type="ORF">WG66_11354</name>
</gene>
<evidence type="ECO:0000256" key="1">
    <source>
        <dbReference type="SAM" id="MobiDB-lite"/>
    </source>
</evidence>
<dbReference type="Proteomes" id="UP000054988">
    <property type="component" value="Unassembled WGS sequence"/>
</dbReference>
<evidence type="ECO:0000256" key="2">
    <source>
        <dbReference type="SAM" id="Phobius"/>
    </source>
</evidence>
<proteinExistence type="predicted"/>
<evidence type="ECO:0000313" key="4">
    <source>
        <dbReference type="Proteomes" id="UP000054988"/>
    </source>
</evidence>
<feature type="transmembrane region" description="Helical" evidence="2">
    <location>
        <begin position="204"/>
        <end position="224"/>
    </location>
</feature>
<sequence length="285" mass="31432">MLRKTWTCFIGSRRPNSPHEDDAAEHFSRTINLWPNRKEDVVPVDLMYLIERRRHLVSSITLNTVARDHAGGHLDQATEVLRCLHLIPLSKIQLLPREALSESPLSSELLSSQSSICSRRDTASISLSVDYLSFKFPEALLAPKSQRQRGKAAEPKRGGGIESFRSGGVKMPEEGDEECDGISGGCFGGSAATRSGKLMKWNEFKWILFIVNALFNVWVQAYIIRVGNRPELVASTTAASAGIGVFSLACTCFAWLLCGLLTSQHEPFRSNAIGAWNAEITQGNN</sequence>
<feature type="transmembrane region" description="Helical" evidence="2">
    <location>
        <begin position="236"/>
        <end position="261"/>
    </location>
</feature>
<keyword evidence="2" id="KW-0812">Transmembrane</keyword>
<reference evidence="3 4" key="1">
    <citation type="submission" date="2015-12" db="EMBL/GenBank/DDBJ databases">
        <title>Draft genome sequence of Moniliophthora roreri, the causal agent of frosty pod rot of cacao.</title>
        <authorList>
            <person name="Aime M.C."/>
            <person name="Diaz-Valderrama J.R."/>
            <person name="Kijpornyongpan T."/>
            <person name="Phillips-Mora W."/>
        </authorList>
    </citation>
    <scope>NUCLEOTIDE SEQUENCE [LARGE SCALE GENOMIC DNA]</scope>
    <source>
        <strain evidence="3 4">MCA 2952</strain>
    </source>
</reference>
<comment type="caution">
    <text evidence="3">The sequence shown here is derived from an EMBL/GenBank/DDBJ whole genome shotgun (WGS) entry which is preliminary data.</text>
</comment>
<name>A0A0W0FIA8_MONRR</name>
<keyword evidence="2" id="KW-0472">Membrane</keyword>
<dbReference type="AlphaFoldDB" id="A0A0W0FIA8"/>
<accession>A0A0W0FIA8</accession>
<organism evidence="3 4">
    <name type="scientific">Moniliophthora roreri</name>
    <name type="common">Frosty pod rot fungus</name>
    <name type="synonym">Monilia roreri</name>
    <dbReference type="NCBI Taxonomy" id="221103"/>
    <lineage>
        <taxon>Eukaryota</taxon>
        <taxon>Fungi</taxon>
        <taxon>Dikarya</taxon>
        <taxon>Basidiomycota</taxon>
        <taxon>Agaricomycotina</taxon>
        <taxon>Agaricomycetes</taxon>
        <taxon>Agaricomycetidae</taxon>
        <taxon>Agaricales</taxon>
        <taxon>Marasmiineae</taxon>
        <taxon>Marasmiaceae</taxon>
        <taxon>Moniliophthora</taxon>
    </lineage>
</organism>
<evidence type="ECO:0000313" key="3">
    <source>
        <dbReference type="EMBL" id="KTB36071.1"/>
    </source>
</evidence>
<keyword evidence="2" id="KW-1133">Transmembrane helix</keyword>